<keyword evidence="3" id="KW-1185">Reference proteome</keyword>
<reference evidence="2 3" key="1">
    <citation type="submission" date="2020-08" db="EMBL/GenBank/DDBJ databases">
        <title>Sequencing the genomes of 1000 actinobacteria strains.</title>
        <authorList>
            <person name="Klenk H.-P."/>
        </authorList>
    </citation>
    <scope>NUCLEOTIDE SEQUENCE [LARGE SCALE GENOMIC DNA]</scope>
    <source>
        <strain evidence="2 3">DSM 44598</strain>
    </source>
</reference>
<accession>A0A840WSB5</accession>
<organism evidence="2 3">
    <name type="scientific">Nocardiopsis metallicus</name>
    <dbReference type="NCBI Taxonomy" id="179819"/>
    <lineage>
        <taxon>Bacteria</taxon>
        <taxon>Bacillati</taxon>
        <taxon>Actinomycetota</taxon>
        <taxon>Actinomycetes</taxon>
        <taxon>Streptosporangiales</taxon>
        <taxon>Nocardiopsidaceae</taxon>
        <taxon>Nocardiopsis</taxon>
    </lineage>
</organism>
<evidence type="ECO:0000313" key="3">
    <source>
        <dbReference type="Proteomes" id="UP000579647"/>
    </source>
</evidence>
<feature type="region of interest" description="Disordered" evidence="1">
    <location>
        <begin position="44"/>
        <end position="70"/>
    </location>
</feature>
<proteinExistence type="predicted"/>
<dbReference type="EMBL" id="JACHDO010000001">
    <property type="protein sequence ID" value="MBB5494825.1"/>
    <property type="molecule type" value="Genomic_DNA"/>
</dbReference>
<comment type="caution">
    <text evidence="2">The sequence shown here is derived from an EMBL/GenBank/DDBJ whole genome shotgun (WGS) entry which is preliminary data.</text>
</comment>
<gene>
    <name evidence="2" type="ORF">HNR07_005962</name>
</gene>
<dbReference type="AlphaFoldDB" id="A0A840WSB5"/>
<protein>
    <submittedName>
        <fullName evidence="2">Tetratricopeptide (TPR) repeat protein</fullName>
    </submittedName>
</protein>
<dbReference type="RefSeq" id="WP_184368866.1">
    <property type="nucleotide sequence ID" value="NZ_BAAAKM010000104.1"/>
</dbReference>
<evidence type="ECO:0000313" key="2">
    <source>
        <dbReference type="EMBL" id="MBB5494825.1"/>
    </source>
</evidence>
<dbReference type="InterPro" id="IPR011990">
    <property type="entry name" value="TPR-like_helical_dom_sf"/>
</dbReference>
<dbReference type="Proteomes" id="UP000579647">
    <property type="component" value="Unassembled WGS sequence"/>
</dbReference>
<dbReference type="SUPFAM" id="SSF48452">
    <property type="entry name" value="TPR-like"/>
    <property type="match status" value="1"/>
</dbReference>
<sequence>MPNDQAPPHSADDSEPQLSDESALRYWFRLSGLSKSALARAVTERASQRGHPQVRPDGSRVRRWINDGERPRDPVPGLIAEILSEHTGYRLSTADLGLGPAPGNDKTRYRGPAEVLGDIERVTRATLVAGPHCAEQNTYGETLRFEEPRHMLTALETWTWKSPRPLPSVAAKGGLGHVDAERLSAYTTTLRQMDNQHGGASMLHMGIGHLAATNTAINTGTYTETAGRALFRELGDLAGVVGWASHDAGNYPQAITYLTLAVHAARESGDLNLTAHLLQCLARIWGYVGHPQHARDCIALALYGTRNTANPALRAGLHALDARFAALLGRSRDALRALHLAQEIFADDSSEPTPAFISYLDDAELASVLGEVLLFLARTTEAPRHAHNAVELLSAAVEQRSDYRVRSRVFDAIALARAYLFLGEFEAAHTTAEHAAAIGAGMGSARVNRRYRDLAREAADHLSVVSARQIHDLLTQRK</sequence>
<dbReference type="Gene3D" id="1.25.40.10">
    <property type="entry name" value="Tetratricopeptide repeat domain"/>
    <property type="match status" value="1"/>
</dbReference>
<feature type="compositionally biased region" description="Basic and acidic residues" evidence="1">
    <location>
        <begin position="57"/>
        <end position="70"/>
    </location>
</feature>
<name>A0A840WSB5_9ACTN</name>
<evidence type="ECO:0000256" key="1">
    <source>
        <dbReference type="SAM" id="MobiDB-lite"/>
    </source>
</evidence>